<reference evidence="1" key="3">
    <citation type="submission" date="2010-07" db="EMBL/GenBank/DDBJ databases">
        <authorList>
            <person name="Genoscope - CEA"/>
        </authorList>
    </citation>
    <scope>NUCLEOTIDE SEQUENCE</scope>
    <source>
        <strain evidence="1">3As</strain>
    </source>
</reference>
<accession>D6CSA3</accession>
<dbReference type="Gene3D" id="3.10.450.620">
    <property type="entry name" value="JHP933, nucleotidyltransferase-like core domain"/>
    <property type="match status" value="1"/>
</dbReference>
<sequence length="305" mass="34137">MLEELDLPEWVKKAPLGKASFREAVHIVLHAISTSLALRSTMVMKGGMLMAIRYDSSRFTKDADFSTREKYAKNSEKELLEELDQQLALANDQLPYDTMCRRQRAVINPRRPDAKFPTLSVSIGYAQRSKIAAVARLNSGQATTVVQIDYSYNEAVYDVELLGLGDVDGLQVYSFENLLAEKMRSLLQQPIRNRNRRQDVYDLNLLLASGAAFTAEDKKGLLELLATSCRERGIEPNRGSFANPEIKRMASEGYEDLAPEVEGELPPFEEAYARVQGFYEDLPWDYLPAATPEANGQASIATDSV</sequence>
<name>D6CSA3_THIA3</name>
<evidence type="ECO:0000313" key="2">
    <source>
        <dbReference type="EMBL" id="CQR26941.1"/>
    </source>
</evidence>
<gene>
    <name evidence="1" type="ordered locus">THI_0928</name>
    <name evidence="2" type="ORF">THICB1_100371</name>
</gene>
<dbReference type="eggNOG" id="ENOG502Z8K5">
    <property type="taxonomic scope" value="Bacteria"/>
</dbReference>
<dbReference type="RefSeq" id="WP_013104986.1">
    <property type="nucleotide sequence ID" value="NC_014145.1"/>
</dbReference>
<dbReference type="EMBL" id="CTRI01000002">
    <property type="protein sequence ID" value="CQR26941.1"/>
    <property type="molecule type" value="Genomic_DNA"/>
</dbReference>
<dbReference type="InterPro" id="IPR014942">
    <property type="entry name" value="AbiEii"/>
</dbReference>
<proteinExistence type="predicted"/>
<protein>
    <recommendedName>
        <fullName evidence="5">Nucleotidyl transferase AbiEii/AbiGii toxin family protein</fullName>
    </recommendedName>
</protein>
<evidence type="ECO:0000313" key="1">
    <source>
        <dbReference type="EMBL" id="CAZ87631.1"/>
    </source>
</evidence>
<reference evidence="3" key="2">
    <citation type="journal article" date="2010" name="PLoS Genet.">
        <title>Structure, function, and evolution of the Thiomonas spp. genome.</title>
        <authorList>
            <person name="Arsene-Ploetze F."/>
            <person name="Koechler S."/>
            <person name="Marchal M."/>
            <person name="Coppee J.Y."/>
            <person name="Chandler M."/>
            <person name="Bonnefoy V."/>
            <person name="Brochier-Armanet C."/>
            <person name="Barakat M."/>
            <person name="Barbe V."/>
            <person name="Battaglia-Brunet F."/>
            <person name="Bruneel O."/>
            <person name="Bryan C.G."/>
            <person name="Cleiss-Arnold J."/>
            <person name="Cruveiller S."/>
            <person name="Erhardt M."/>
            <person name="Heinrich-Salmeron A."/>
            <person name="Hommais F."/>
            <person name="Joulian C."/>
            <person name="Krin E."/>
            <person name="Lieutaud A."/>
            <person name="Lievremont D."/>
            <person name="Michel C."/>
            <person name="Muller D."/>
            <person name="Ortet P."/>
            <person name="Proux C."/>
            <person name="Siguier P."/>
            <person name="Roche D."/>
            <person name="Rouy Z."/>
            <person name="Salvignol G."/>
            <person name="Slyemi D."/>
            <person name="Talla E."/>
            <person name="Weiss S."/>
            <person name="Weissenbach J."/>
            <person name="Medigue C."/>
            <person name="Bertin P.N."/>
        </authorList>
    </citation>
    <scope>NUCLEOTIDE SEQUENCE [LARGE SCALE GENOMIC DNA]</scope>
    <source>
        <strain evidence="3">DSM 22701 / CIP 110005 / 3As</strain>
    </source>
</reference>
<evidence type="ECO:0000313" key="3">
    <source>
        <dbReference type="Proteomes" id="UP000002372"/>
    </source>
</evidence>
<dbReference type="Proteomes" id="UP000078599">
    <property type="component" value="Unassembled WGS sequence"/>
</dbReference>
<dbReference type="AlphaFoldDB" id="D6CSA3"/>
<evidence type="ECO:0000313" key="4">
    <source>
        <dbReference type="Proteomes" id="UP000078599"/>
    </source>
</evidence>
<dbReference type="EMBL" id="FP475956">
    <property type="protein sequence ID" value="CAZ87631.1"/>
    <property type="molecule type" value="Genomic_DNA"/>
</dbReference>
<dbReference type="HOGENOM" id="CLU_972640_0_0_4"/>
<dbReference type="OrthoDB" id="9125135at2"/>
<reference key="1">
    <citation type="submission" date="2009-07" db="EMBL/GenBank/DDBJ databases">
        <authorList>
            <person name="Genoscope - CEA"/>
        </authorList>
    </citation>
    <scope>NUCLEOTIDE SEQUENCE</scope>
    <source>
        <strain>3As</strain>
    </source>
</reference>
<evidence type="ECO:0008006" key="5">
    <source>
        <dbReference type="Google" id="ProtNLM"/>
    </source>
</evidence>
<keyword evidence="4" id="KW-1185">Reference proteome</keyword>
<dbReference type="KEGG" id="thi:THI_0928"/>
<dbReference type="Proteomes" id="UP000002372">
    <property type="component" value="Chromosome"/>
</dbReference>
<dbReference type="Pfam" id="PF08843">
    <property type="entry name" value="AbiEii"/>
    <property type="match status" value="1"/>
</dbReference>
<reference evidence="2 4" key="4">
    <citation type="submission" date="2015-03" db="EMBL/GenBank/DDBJ databases">
        <authorList>
            <person name="Regsiter A."/>
            <person name="william w."/>
        </authorList>
    </citation>
    <scope>NUCLEOTIDE SEQUENCE [LARGE SCALE GENOMIC DNA]</scope>
    <source>
        <strain evidence="2 4">CB1</strain>
    </source>
</reference>
<organism evidence="1 3">
    <name type="scientific">Thiomonas arsenitoxydans (strain DSM 22701 / CIP 110005 / 3As)</name>
    <dbReference type="NCBI Taxonomy" id="426114"/>
    <lineage>
        <taxon>Bacteria</taxon>
        <taxon>Pseudomonadati</taxon>
        <taxon>Pseudomonadota</taxon>
        <taxon>Betaproteobacteria</taxon>
        <taxon>Burkholderiales</taxon>
        <taxon>Thiomonas</taxon>
    </lineage>
</organism>